<organism evidence="1 2">
    <name type="scientific">Paractinoplanes lichenicola</name>
    <dbReference type="NCBI Taxonomy" id="2802976"/>
    <lineage>
        <taxon>Bacteria</taxon>
        <taxon>Bacillati</taxon>
        <taxon>Actinomycetota</taxon>
        <taxon>Actinomycetes</taxon>
        <taxon>Micromonosporales</taxon>
        <taxon>Micromonosporaceae</taxon>
        <taxon>Paractinoplanes</taxon>
    </lineage>
</organism>
<dbReference type="InterPro" id="IPR022536">
    <property type="entry name" value="EspC"/>
</dbReference>
<keyword evidence="2" id="KW-1185">Reference proteome</keyword>
<evidence type="ECO:0000313" key="2">
    <source>
        <dbReference type="Proteomes" id="UP000598996"/>
    </source>
</evidence>
<proteinExistence type="predicted"/>
<name>A0ABS1VW85_9ACTN</name>
<evidence type="ECO:0000313" key="1">
    <source>
        <dbReference type="EMBL" id="MBL7258750.1"/>
    </source>
</evidence>
<gene>
    <name evidence="1" type="ORF">JKJ07_31010</name>
</gene>
<protein>
    <recommendedName>
        <fullName evidence="3">Excreted virulence factor EspC (Type VII ESX diderm)</fullName>
    </recommendedName>
</protein>
<sequence length="105" mass="11368">MTLKAAIQALHTDAATWDETSQVLSRAAEEASALTLAESQLSWASRPTGLLDTYAEIQAKAAALLKQGTQVHADLSRTLDDVAVAYERNDEEAARRLGGVWDVRD</sequence>
<dbReference type="EMBL" id="JAENHO010000009">
    <property type="protein sequence ID" value="MBL7258750.1"/>
    <property type="molecule type" value="Genomic_DNA"/>
</dbReference>
<dbReference type="Proteomes" id="UP000598996">
    <property type="component" value="Unassembled WGS sequence"/>
</dbReference>
<dbReference type="Pfam" id="PF10824">
    <property type="entry name" value="T7SS_ESX_EspC"/>
    <property type="match status" value="1"/>
</dbReference>
<comment type="caution">
    <text evidence="1">The sequence shown here is derived from an EMBL/GenBank/DDBJ whole genome shotgun (WGS) entry which is preliminary data.</text>
</comment>
<evidence type="ECO:0008006" key="3">
    <source>
        <dbReference type="Google" id="ProtNLM"/>
    </source>
</evidence>
<dbReference type="RefSeq" id="WP_202995409.1">
    <property type="nucleotide sequence ID" value="NZ_JAENHO010000009.1"/>
</dbReference>
<reference evidence="1 2" key="1">
    <citation type="submission" date="2021-01" db="EMBL/GenBank/DDBJ databases">
        <title>Actinoplanes sp. nov. LDG1-01 isolated from lichen.</title>
        <authorList>
            <person name="Saeng-In P."/>
            <person name="Phongsopitanun W."/>
            <person name="Kanchanasin P."/>
            <person name="Yuki M."/>
            <person name="Kudo T."/>
            <person name="Ohkuma M."/>
            <person name="Tanasupawat S."/>
        </authorList>
    </citation>
    <scope>NUCLEOTIDE SEQUENCE [LARGE SCALE GENOMIC DNA]</scope>
    <source>
        <strain evidence="1 2">LDG1-01</strain>
    </source>
</reference>
<accession>A0ABS1VW85</accession>